<dbReference type="AlphaFoldDB" id="A0A6B2R279"/>
<comment type="caution">
    <text evidence="1">The sequence shown here is derived from an EMBL/GenBank/DDBJ whole genome shotgun (WGS) entry which is preliminary data.</text>
</comment>
<sequence length="458" mass="51023">MAQQLDLLKIAQEEQNGDLFKLLDSIYKRSAVKPAGSPDAIIWEGGNATGDVKPVAHAFTDMFALNGTLMALDVLGLPFLGVPMMAQFRHDTKLASLEWFGKLDYTALKWSTAGDFMVNEGGKKVVVNGKSANAPLRTAAGVYCNVRPYGGITSIRFMPGLPYSQDKKKFKVDAETGIIHSEMNTPGVRMAYAARLFLKMVHETGQIGRVATKPTQAQEDAINAGIMRWLLQGTKFTLKRKYTVDAYEEHRASVDAIVALLPKDFKAGMENWGGDIYEHISDTNFGLLLHDMIRQRKCIVYATDLDGDRLTDLMADAPDVLRDWGQIVLDKVGAKVDMKKLWTEMGFTMTNGKDMTSVMYRVHGAPIYEQTLGSADAMLLRLLDGDETVGGEKQPYDPRIHFVLINEAYKAANPDNKKLHDWLDAQLAIFDKIYGDKRPRYIDGYKLLKEAIKPWGSA</sequence>
<gene>
    <name evidence="1" type="ORF">G3I67_13950</name>
</gene>
<dbReference type="RefSeq" id="WP_163656150.1">
    <property type="nucleotide sequence ID" value="NZ_JAAGRN010000011.1"/>
</dbReference>
<name>A0A6B2R279_9BURK</name>
<dbReference type="EMBL" id="JAAGRN010000011">
    <property type="protein sequence ID" value="NDY84332.1"/>
    <property type="molecule type" value="Genomic_DNA"/>
</dbReference>
<reference evidence="1" key="1">
    <citation type="submission" date="2020-02" db="EMBL/GenBank/DDBJ databases">
        <authorList>
            <person name="Chen W.-M."/>
        </authorList>
    </citation>
    <scope>NUCLEOTIDE SEQUENCE</scope>
    <source>
        <strain evidence="1">NBD-18</strain>
    </source>
</reference>
<accession>A0A6B2R279</accession>
<protein>
    <submittedName>
        <fullName evidence="1">Uncharacterized protein</fullName>
    </submittedName>
</protein>
<evidence type="ECO:0000313" key="1">
    <source>
        <dbReference type="EMBL" id="NDY84332.1"/>
    </source>
</evidence>
<proteinExistence type="predicted"/>
<organism evidence="1">
    <name type="scientific">Sheuella amnicola</name>
    <dbReference type="NCBI Taxonomy" id="2707330"/>
    <lineage>
        <taxon>Bacteria</taxon>
        <taxon>Pseudomonadati</taxon>
        <taxon>Pseudomonadota</taxon>
        <taxon>Betaproteobacteria</taxon>
        <taxon>Burkholderiales</taxon>
        <taxon>Alcaligenaceae</taxon>
        <taxon>Sheuella</taxon>
    </lineage>
</organism>